<proteinExistence type="predicted"/>
<reference evidence="4" key="1">
    <citation type="journal article" date="2019" name="Int. J. Syst. Evol. Microbiol.">
        <title>The Global Catalogue of Microorganisms (GCM) 10K type strain sequencing project: providing services to taxonomists for standard genome sequencing and annotation.</title>
        <authorList>
            <consortium name="The Broad Institute Genomics Platform"/>
            <consortium name="The Broad Institute Genome Sequencing Center for Infectious Disease"/>
            <person name="Wu L."/>
            <person name="Ma J."/>
        </authorList>
    </citation>
    <scope>NUCLEOTIDE SEQUENCE [LARGE SCALE GENOMIC DNA]</scope>
    <source>
        <strain evidence="4">JCM 16013</strain>
    </source>
</reference>
<dbReference type="InterPro" id="IPR025296">
    <property type="entry name" value="DUF4158"/>
</dbReference>
<keyword evidence="4" id="KW-1185">Reference proteome</keyword>
<evidence type="ECO:0000259" key="2">
    <source>
        <dbReference type="Pfam" id="PF13700"/>
    </source>
</evidence>
<gene>
    <name evidence="3" type="ORF">GCM10009838_67990</name>
</gene>
<evidence type="ECO:0000313" key="3">
    <source>
        <dbReference type="EMBL" id="GAA1994142.1"/>
    </source>
</evidence>
<feature type="domain" description="DUF4158" evidence="2">
    <location>
        <begin position="2"/>
        <end position="149"/>
    </location>
</feature>
<dbReference type="Proteomes" id="UP001499854">
    <property type="component" value="Unassembled WGS sequence"/>
</dbReference>
<accession>A0ABP5EE99</accession>
<evidence type="ECO:0000313" key="4">
    <source>
        <dbReference type="Proteomes" id="UP001499854"/>
    </source>
</evidence>
<protein>
    <recommendedName>
        <fullName evidence="2">DUF4158 domain-containing protein</fullName>
    </recommendedName>
</protein>
<feature type="compositionally biased region" description="Acidic residues" evidence="1">
    <location>
        <begin position="335"/>
        <end position="353"/>
    </location>
</feature>
<dbReference type="Pfam" id="PF13700">
    <property type="entry name" value="DUF4158"/>
    <property type="match status" value="1"/>
</dbReference>
<feature type="region of interest" description="Disordered" evidence="1">
    <location>
        <begin position="319"/>
        <end position="353"/>
    </location>
</feature>
<dbReference type="EMBL" id="BAAAQM010000051">
    <property type="protein sequence ID" value="GAA1994142.1"/>
    <property type="molecule type" value="Genomic_DNA"/>
</dbReference>
<comment type="caution">
    <text evidence="3">The sequence shown here is derived from an EMBL/GenBank/DDBJ whole genome shotgun (WGS) entry which is preliminary data.</text>
</comment>
<sequence>MSARELADSFTPAADEVAWARATTKTDQHLLALVVWLKCYRRLRYFPSLDEVPDAVVVHIRGLLELPESVVAEVDATRTAKRHREFVRARLGVKYDSAEVREIAESAIRAAAQSKDNPASLINVALEELVVQGKELPGYTALDKMVARVRAEVNGKVYADVAARMTGAQRAWLLHLLWVDPSTPRSEFDKLKAPAKAATIGKLKERLAHLAKLDAVGPTESWLTGVPPGKISHFAGEAKVTDAADMAKVGEDKRLTLLAGFIHVLRTSARDEVTEMFCKRMGVIHKKGRFRLEALREEHRIESERLLEVFGDVLAAAREAAEQDPDAPEPAVGPDAEDAVDETETAEPDPAGEETAELQAEEEAEAQAELARRTGALVLKALAGGGGVDRLSAAHEAVAAHHGNNYLPLCEQYYKSHRPTLFTLVDAIELEATSAERAVLDALEFVRAVRDAGRIAERIDETVLVERDGEEVVLTLDIDAFAGPLWKRTLRDRRRPGMLARRHLEVCVFSHLASELRSGDIAVVGSDSYANLHTQQMTWEECEPHIGTSASRRACQPTLRR</sequence>
<evidence type="ECO:0000256" key="1">
    <source>
        <dbReference type="SAM" id="MobiDB-lite"/>
    </source>
</evidence>
<organism evidence="3 4">
    <name type="scientific">Catenulispora subtropica</name>
    <dbReference type="NCBI Taxonomy" id="450798"/>
    <lineage>
        <taxon>Bacteria</taxon>
        <taxon>Bacillati</taxon>
        <taxon>Actinomycetota</taxon>
        <taxon>Actinomycetes</taxon>
        <taxon>Catenulisporales</taxon>
        <taxon>Catenulisporaceae</taxon>
        <taxon>Catenulispora</taxon>
    </lineage>
</organism>
<name>A0ABP5EE99_9ACTN</name>